<dbReference type="PROSITE" id="PS00061">
    <property type="entry name" value="ADH_SHORT"/>
    <property type="match status" value="1"/>
</dbReference>
<keyword evidence="4" id="KW-1185">Reference proteome</keyword>
<dbReference type="AlphaFoldDB" id="A0P4J4"/>
<dbReference type="Pfam" id="PF13561">
    <property type="entry name" value="adh_short_C2"/>
    <property type="match status" value="1"/>
</dbReference>
<dbReference type="PRINTS" id="PR00081">
    <property type="entry name" value="GDHRDH"/>
</dbReference>
<dbReference type="FunFam" id="3.40.50.720:FF:000084">
    <property type="entry name" value="Short-chain dehydrogenase reductase"/>
    <property type="match status" value="1"/>
</dbReference>
<evidence type="ECO:0000256" key="1">
    <source>
        <dbReference type="ARBA" id="ARBA00006484"/>
    </source>
</evidence>
<dbReference type="PANTHER" id="PTHR43639">
    <property type="entry name" value="OXIDOREDUCTASE, SHORT-CHAIN DEHYDROGENASE/REDUCTASE FAMILY (AFU_ORTHOLOGUE AFUA_5G02870)"/>
    <property type="match status" value="1"/>
</dbReference>
<dbReference type="PRINTS" id="PR00080">
    <property type="entry name" value="SDRFAMILY"/>
</dbReference>
<dbReference type="OrthoDB" id="9793499at2"/>
<dbReference type="InterPro" id="IPR036291">
    <property type="entry name" value="NAD(P)-bd_dom_sf"/>
</dbReference>
<dbReference type="Gene3D" id="3.40.50.720">
    <property type="entry name" value="NAD(P)-binding Rossmann-like Domain"/>
    <property type="match status" value="1"/>
</dbReference>
<evidence type="ECO:0000313" key="4">
    <source>
        <dbReference type="Proteomes" id="UP000054262"/>
    </source>
</evidence>
<dbReference type="Proteomes" id="UP000054262">
    <property type="component" value="Unassembled WGS sequence"/>
</dbReference>
<dbReference type="InterPro" id="IPR002347">
    <property type="entry name" value="SDR_fam"/>
</dbReference>
<evidence type="ECO:0000313" key="3">
    <source>
        <dbReference type="EMBL" id="EAV46454.1"/>
    </source>
</evidence>
<dbReference type="PANTHER" id="PTHR43639:SF1">
    <property type="entry name" value="SHORT-CHAIN DEHYDROGENASE_REDUCTASE FAMILY PROTEIN"/>
    <property type="match status" value="1"/>
</dbReference>
<accession>A0P4J4</accession>
<name>A0P4J4_9PROT</name>
<comment type="caution">
    <text evidence="3">The sequence shown here is derived from an EMBL/GenBank/DDBJ whole genome shotgun (WGS) entry which is preliminary data.</text>
</comment>
<dbReference type="InterPro" id="IPR020904">
    <property type="entry name" value="Sc_DH/Rdtase_CS"/>
</dbReference>
<organism evidence="3 4">
    <name type="scientific">Methylophilales bacterium HTCC2181</name>
    <dbReference type="NCBI Taxonomy" id="383631"/>
    <lineage>
        <taxon>Bacteria</taxon>
        <taxon>Pseudomonadati</taxon>
        <taxon>Pseudomonadota</taxon>
        <taxon>Betaproteobacteria</taxon>
        <taxon>Nitrosomonadales</taxon>
        <taxon>OM43 clade</taxon>
    </lineage>
</organism>
<reference evidence="3 4" key="1">
    <citation type="submission" date="2006-11" db="EMBL/GenBank/DDBJ databases">
        <authorList>
            <person name="Giovannoni S."/>
            <person name="Vergin K."/>
            <person name="Ferriera S."/>
            <person name="Johnson J."/>
            <person name="Kravitz S."/>
            <person name="Beeson K."/>
            <person name="Sutton G."/>
            <person name="Rogers Y.-H."/>
            <person name="Friedman R."/>
            <person name="Frazier M."/>
            <person name="Venter J.C."/>
        </authorList>
    </citation>
    <scope>NUCLEOTIDE SEQUENCE [LARGE SCALE GENOMIC DNA]</scope>
    <source>
        <strain evidence="3 4">HTCC2181</strain>
    </source>
</reference>
<keyword evidence="2" id="KW-0560">Oxidoreductase</keyword>
<proteinExistence type="inferred from homology"/>
<sequence length="247" mass="27093">MNKINRIALVTGSAKRIGASIARHLHSLNINIMIHHNNSNEEASRLAIDLNNLRANSAATVQANLLDSDACTKVISEVIATFGQLDFLINNASSYYPTPITSINQEDWDDLMGTNLRAPLMLSQSAVKYLEKTRGSIINITDAQIQNPKADYIVYSIAKSGLMTLTRSLAKDLSPNIRVNAVAPGAILWPSTNQEIDEQYREDVISKTLLKKMGSPEDICSAVEYLLVHATYVTGQTITVDGGREYS</sequence>
<protein>
    <submittedName>
        <fullName evidence="3">Pteridine reductase</fullName>
    </submittedName>
</protein>
<dbReference type="NCBIfam" id="NF006598">
    <property type="entry name" value="PRK09135.1"/>
    <property type="match status" value="1"/>
</dbReference>
<dbReference type="EMBL" id="AAUX01000001">
    <property type="protein sequence ID" value="EAV46454.1"/>
    <property type="molecule type" value="Genomic_DNA"/>
</dbReference>
<comment type="similarity">
    <text evidence="1">Belongs to the short-chain dehydrogenases/reductases (SDR) family.</text>
</comment>
<gene>
    <name evidence="3" type="ORF">MB2181_00235</name>
</gene>
<dbReference type="GO" id="GO:0016491">
    <property type="term" value="F:oxidoreductase activity"/>
    <property type="evidence" value="ECO:0007669"/>
    <property type="project" value="UniProtKB-KW"/>
</dbReference>
<evidence type="ECO:0000256" key="2">
    <source>
        <dbReference type="ARBA" id="ARBA00023002"/>
    </source>
</evidence>
<dbReference type="SUPFAM" id="SSF51735">
    <property type="entry name" value="NAD(P)-binding Rossmann-fold domains"/>
    <property type="match status" value="1"/>
</dbReference>